<proteinExistence type="inferred from homology"/>
<dbReference type="Gene3D" id="3.90.1480.20">
    <property type="entry name" value="Glycosyl transferase family 29"/>
    <property type="match status" value="1"/>
</dbReference>
<accession>A0AAN7XAD7</accession>
<keyword evidence="8" id="KW-0333">Golgi apparatus</keyword>
<keyword evidence="6" id="KW-0735">Signal-anchor</keyword>
<keyword evidence="9" id="KW-0472">Membrane</keyword>
<reference evidence="11 12" key="2">
    <citation type="journal article" date="2023" name="Mol. Biol. Evol.">
        <title>Genomics of Secondarily Temperate Adaptation in the Only Non-Antarctic Icefish.</title>
        <authorList>
            <person name="Rivera-Colon A.G."/>
            <person name="Rayamajhi N."/>
            <person name="Minhas B.F."/>
            <person name="Madrigal G."/>
            <person name="Bilyk K.T."/>
            <person name="Yoon V."/>
            <person name="Hune M."/>
            <person name="Gregory S."/>
            <person name="Cheng C.H.C."/>
            <person name="Catchen J.M."/>
        </authorList>
    </citation>
    <scope>NUCLEOTIDE SEQUENCE [LARGE SCALE GENOMIC DNA]</scope>
    <source>
        <strain evidence="11">JMC-PN-2008</strain>
    </source>
</reference>
<keyword evidence="4" id="KW-0808">Transferase</keyword>
<keyword evidence="12" id="KW-1185">Reference proteome</keyword>
<evidence type="ECO:0000256" key="6">
    <source>
        <dbReference type="ARBA" id="ARBA00022968"/>
    </source>
</evidence>
<comment type="similarity">
    <text evidence="2">Belongs to the glycosyltransferase 29 family.</text>
</comment>
<sequence>MIDSAQFVIRCNLPSLGKAYEKHVGDKTDTDSQPIHYIEKVRGSNRASASICGVSAYLRQVPPTSSCLHLCS</sequence>
<evidence type="ECO:0000256" key="9">
    <source>
        <dbReference type="ARBA" id="ARBA00023136"/>
    </source>
</evidence>
<evidence type="ECO:0000256" key="1">
    <source>
        <dbReference type="ARBA" id="ARBA00004323"/>
    </source>
</evidence>
<keyword evidence="10" id="KW-0325">Glycoprotein</keyword>
<name>A0AAN7XAD7_ELEMC</name>
<evidence type="ECO:0000256" key="3">
    <source>
        <dbReference type="ARBA" id="ARBA00022676"/>
    </source>
</evidence>
<evidence type="ECO:0000256" key="4">
    <source>
        <dbReference type="ARBA" id="ARBA00022679"/>
    </source>
</evidence>
<evidence type="ECO:0000256" key="5">
    <source>
        <dbReference type="ARBA" id="ARBA00022692"/>
    </source>
</evidence>
<dbReference type="Proteomes" id="UP001346869">
    <property type="component" value="Unassembled WGS sequence"/>
</dbReference>
<organism evidence="11 12">
    <name type="scientific">Eleginops maclovinus</name>
    <name type="common">Patagonian blennie</name>
    <name type="synonym">Eleginus maclovinus</name>
    <dbReference type="NCBI Taxonomy" id="56733"/>
    <lineage>
        <taxon>Eukaryota</taxon>
        <taxon>Metazoa</taxon>
        <taxon>Chordata</taxon>
        <taxon>Craniata</taxon>
        <taxon>Vertebrata</taxon>
        <taxon>Euteleostomi</taxon>
        <taxon>Actinopterygii</taxon>
        <taxon>Neopterygii</taxon>
        <taxon>Teleostei</taxon>
        <taxon>Neoteleostei</taxon>
        <taxon>Acanthomorphata</taxon>
        <taxon>Eupercaria</taxon>
        <taxon>Perciformes</taxon>
        <taxon>Notothenioidei</taxon>
        <taxon>Eleginopidae</taxon>
        <taxon>Eleginops</taxon>
    </lineage>
</organism>
<dbReference type="GO" id="GO:0008373">
    <property type="term" value="F:sialyltransferase activity"/>
    <property type="evidence" value="ECO:0007669"/>
    <property type="project" value="InterPro"/>
</dbReference>
<comment type="subcellular location">
    <subcellularLocation>
        <location evidence="1">Golgi apparatus membrane</location>
        <topology evidence="1">Single-pass type II membrane protein</topology>
    </subcellularLocation>
</comment>
<keyword evidence="5" id="KW-0812">Transmembrane</keyword>
<evidence type="ECO:0000313" key="12">
    <source>
        <dbReference type="Proteomes" id="UP001346869"/>
    </source>
</evidence>
<protein>
    <submittedName>
        <fullName evidence="11">Uncharacterized protein</fullName>
    </submittedName>
</protein>
<gene>
    <name evidence="11" type="ORF">PBY51_007613</name>
</gene>
<dbReference type="Pfam" id="PF00777">
    <property type="entry name" value="Glyco_transf_29"/>
    <property type="match status" value="1"/>
</dbReference>
<evidence type="ECO:0000256" key="10">
    <source>
        <dbReference type="ARBA" id="ARBA00023180"/>
    </source>
</evidence>
<dbReference type="InterPro" id="IPR001675">
    <property type="entry name" value="Glyco_trans_29"/>
</dbReference>
<evidence type="ECO:0000256" key="2">
    <source>
        <dbReference type="ARBA" id="ARBA00006003"/>
    </source>
</evidence>
<evidence type="ECO:0000256" key="8">
    <source>
        <dbReference type="ARBA" id="ARBA00023034"/>
    </source>
</evidence>
<dbReference type="AlphaFoldDB" id="A0AAN7XAD7"/>
<dbReference type="GO" id="GO:0000139">
    <property type="term" value="C:Golgi membrane"/>
    <property type="evidence" value="ECO:0007669"/>
    <property type="project" value="UniProtKB-SubCell"/>
</dbReference>
<dbReference type="InterPro" id="IPR038578">
    <property type="entry name" value="GT29-like_sf"/>
</dbReference>
<evidence type="ECO:0000256" key="7">
    <source>
        <dbReference type="ARBA" id="ARBA00022989"/>
    </source>
</evidence>
<comment type="caution">
    <text evidence="11">The sequence shown here is derived from an EMBL/GenBank/DDBJ whole genome shotgun (WGS) entry which is preliminary data.</text>
</comment>
<evidence type="ECO:0000313" key="11">
    <source>
        <dbReference type="EMBL" id="KAK5855985.1"/>
    </source>
</evidence>
<keyword evidence="3" id="KW-0328">Glycosyltransferase</keyword>
<dbReference type="EMBL" id="JAUZQC010000017">
    <property type="protein sequence ID" value="KAK5855985.1"/>
    <property type="molecule type" value="Genomic_DNA"/>
</dbReference>
<keyword evidence="7" id="KW-1133">Transmembrane helix</keyword>
<reference evidence="11 12" key="1">
    <citation type="journal article" date="2023" name="Genes (Basel)">
        <title>Chromosome-Level Genome Assembly and Circadian Gene Repertoire of the Patagonia Blennie Eleginops maclovinus-The Closest Ancestral Proxy of Antarctic Cryonotothenioids.</title>
        <authorList>
            <person name="Cheng C.C."/>
            <person name="Rivera-Colon A.G."/>
            <person name="Minhas B.F."/>
            <person name="Wilson L."/>
            <person name="Rayamajhi N."/>
            <person name="Vargas-Chacoff L."/>
            <person name="Catchen J.M."/>
        </authorList>
    </citation>
    <scope>NUCLEOTIDE SEQUENCE [LARGE SCALE GENOMIC DNA]</scope>
    <source>
        <strain evidence="11">JMC-PN-2008</strain>
    </source>
</reference>